<comment type="caution">
    <text evidence="7">The sequence shown here is derived from an EMBL/GenBank/DDBJ whole genome shotgun (WGS) entry which is preliminary data.</text>
</comment>
<dbReference type="OrthoDB" id="541276at2759"/>
<evidence type="ECO:0000256" key="3">
    <source>
        <dbReference type="PROSITE-ProRule" id="PRU10141"/>
    </source>
</evidence>
<dbReference type="InterPro" id="IPR000719">
    <property type="entry name" value="Prot_kinase_dom"/>
</dbReference>
<keyword evidence="4" id="KW-0418">Kinase</keyword>
<dbReference type="SMART" id="SM00220">
    <property type="entry name" value="S_TKc"/>
    <property type="match status" value="1"/>
</dbReference>
<dbReference type="PROSITE" id="PS50011">
    <property type="entry name" value="PROTEIN_KINASE_DOM"/>
    <property type="match status" value="1"/>
</dbReference>
<sequence>MYHSSHIPDLVGHSIDGGRLKLVDTLGSGSNGVIFLAEDVQSGPIPTQYAVKCVVRAAKSTRRYTLQRQEIHFHRQLSYHPNVVTLHKVIEEKYYVFLVLDYCSGGDLFNFLQHRRDYRGDDAFVKLLFLQILDALAACHAAGIYHRDLKPENILISEDAQHIYLTDFGLATPNLESKTFGAGSSLYMSPECIGVHPSRPAYSPRANDVWALGVIFTSIISGHNPWNQACLTDACYRAYLRNDRFLIDMLPISPSANLLLQHIFRHESIRRITLTQIRDVVEAMDSFFMRPDVIASGGEYLRSSAATYFEGSPFAAHFLPASPSASLVLMEEGNALVNGHPAGINGTDTPSSEESDTTTPHTPQPSVQQPQLDVVDLTDAPSIVQSMDLPAAGSLKRRRSMSPGSLLRKFVDRFFTD</sequence>
<proteinExistence type="inferred from homology"/>
<dbReference type="EMBL" id="CCBP010000088">
    <property type="protein sequence ID" value="CDO70626.1"/>
    <property type="molecule type" value="Genomic_DNA"/>
</dbReference>
<comment type="similarity">
    <text evidence="4">Belongs to the protein kinase superfamily.</text>
</comment>
<keyword evidence="2 3" id="KW-0067">ATP-binding</keyword>
<feature type="region of interest" description="Disordered" evidence="5">
    <location>
        <begin position="338"/>
        <end position="371"/>
    </location>
</feature>
<keyword evidence="4" id="KW-0808">Transferase</keyword>
<organism evidence="7 8">
    <name type="scientific">Pycnoporus cinnabarinus</name>
    <name type="common">Cinnabar-red polypore</name>
    <name type="synonym">Trametes cinnabarina</name>
    <dbReference type="NCBI Taxonomy" id="5643"/>
    <lineage>
        <taxon>Eukaryota</taxon>
        <taxon>Fungi</taxon>
        <taxon>Dikarya</taxon>
        <taxon>Basidiomycota</taxon>
        <taxon>Agaricomycotina</taxon>
        <taxon>Agaricomycetes</taxon>
        <taxon>Polyporales</taxon>
        <taxon>Polyporaceae</taxon>
        <taxon>Trametes</taxon>
    </lineage>
</organism>
<dbReference type="AlphaFoldDB" id="A0A060S8P5"/>
<feature type="domain" description="Protein kinase" evidence="6">
    <location>
        <begin position="20"/>
        <end position="288"/>
    </location>
</feature>
<dbReference type="PANTHER" id="PTHR24346">
    <property type="entry name" value="MAP/MICROTUBULE AFFINITY-REGULATING KINASE"/>
    <property type="match status" value="1"/>
</dbReference>
<name>A0A060S8P5_PYCCI</name>
<evidence type="ECO:0000313" key="7">
    <source>
        <dbReference type="EMBL" id="CDO70626.1"/>
    </source>
</evidence>
<dbReference type="Pfam" id="PF00069">
    <property type="entry name" value="Pkinase"/>
    <property type="match status" value="1"/>
</dbReference>
<evidence type="ECO:0000259" key="6">
    <source>
        <dbReference type="PROSITE" id="PS50011"/>
    </source>
</evidence>
<dbReference type="SUPFAM" id="SSF56112">
    <property type="entry name" value="Protein kinase-like (PK-like)"/>
    <property type="match status" value="1"/>
</dbReference>
<dbReference type="PROSITE" id="PS00107">
    <property type="entry name" value="PROTEIN_KINASE_ATP"/>
    <property type="match status" value="1"/>
</dbReference>
<dbReference type="STRING" id="5643.A0A060S8P5"/>
<keyword evidence="8" id="KW-1185">Reference proteome</keyword>
<dbReference type="GO" id="GO:0005737">
    <property type="term" value="C:cytoplasm"/>
    <property type="evidence" value="ECO:0007669"/>
    <property type="project" value="TreeGrafter"/>
</dbReference>
<feature type="binding site" evidence="3">
    <location>
        <position position="59"/>
    </location>
    <ligand>
        <name>ATP</name>
        <dbReference type="ChEBI" id="CHEBI:30616"/>
    </ligand>
</feature>
<dbReference type="PANTHER" id="PTHR24346:SF30">
    <property type="entry name" value="MATERNAL EMBRYONIC LEUCINE ZIPPER KINASE"/>
    <property type="match status" value="1"/>
</dbReference>
<reference evidence="7" key="1">
    <citation type="submission" date="2014-01" db="EMBL/GenBank/DDBJ databases">
        <title>The genome of the white-rot fungus Pycnoporus cinnabarinus: a basidiomycete model with a versatile arsenal for lignocellulosic biomass breakdown.</title>
        <authorList>
            <person name="Levasseur A."/>
            <person name="Lomascolo A."/>
            <person name="Ruiz-Duenas F.J."/>
            <person name="Uzan E."/>
            <person name="Piumi F."/>
            <person name="Kues U."/>
            <person name="Ram A.F.J."/>
            <person name="Murat C."/>
            <person name="Haon M."/>
            <person name="Benoit I."/>
            <person name="Arfi Y."/>
            <person name="Chevret D."/>
            <person name="Drula E."/>
            <person name="Kwon M.J."/>
            <person name="Gouret P."/>
            <person name="Lesage-Meessen L."/>
            <person name="Lombard V."/>
            <person name="Mariette J."/>
            <person name="Noirot C."/>
            <person name="Park J."/>
            <person name="Patyshakuliyeva A."/>
            <person name="Wieneger R.A.B."/>
            <person name="Wosten H.A.B."/>
            <person name="Martin F."/>
            <person name="Coutinho P.M."/>
            <person name="de Vries R."/>
            <person name="Martinez A.T."/>
            <person name="Klopp C."/>
            <person name="Pontarotti P."/>
            <person name="Henrissat B."/>
            <person name="Record E."/>
        </authorList>
    </citation>
    <scope>NUCLEOTIDE SEQUENCE [LARGE SCALE GENOMIC DNA]</scope>
    <source>
        <strain evidence="7">BRFM137</strain>
    </source>
</reference>
<dbReference type="InterPro" id="IPR011009">
    <property type="entry name" value="Kinase-like_dom_sf"/>
</dbReference>
<dbReference type="Gene3D" id="1.10.510.10">
    <property type="entry name" value="Transferase(Phosphotransferase) domain 1"/>
    <property type="match status" value="1"/>
</dbReference>
<accession>A0A060S8P5</accession>
<dbReference type="OMA" id="DSFFMRP"/>
<dbReference type="HOGENOM" id="CLU_000288_172_5_1"/>
<dbReference type="GO" id="GO:0005524">
    <property type="term" value="F:ATP binding"/>
    <property type="evidence" value="ECO:0007669"/>
    <property type="project" value="UniProtKB-UniRule"/>
</dbReference>
<dbReference type="Proteomes" id="UP000029665">
    <property type="component" value="Unassembled WGS sequence"/>
</dbReference>
<evidence type="ECO:0000256" key="4">
    <source>
        <dbReference type="RuleBase" id="RU000304"/>
    </source>
</evidence>
<dbReference type="InterPro" id="IPR017441">
    <property type="entry name" value="Protein_kinase_ATP_BS"/>
</dbReference>
<evidence type="ECO:0000256" key="5">
    <source>
        <dbReference type="SAM" id="MobiDB-lite"/>
    </source>
</evidence>
<dbReference type="InterPro" id="IPR008271">
    <property type="entry name" value="Ser/Thr_kinase_AS"/>
</dbReference>
<dbReference type="GO" id="GO:0035556">
    <property type="term" value="P:intracellular signal transduction"/>
    <property type="evidence" value="ECO:0007669"/>
    <property type="project" value="TreeGrafter"/>
</dbReference>
<dbReference type="PROSITE" id="PS00108">
    <property type="entry name" value="PROTEIN_KINASE_ST"/>
    <property type="match status" value="1"/>
</dbReference>
<gene>
    <name evidence="7" type="ORF">BN946_scf184748.g24</name>
</gene>
<keyword evidence="4" id="KW-0723">Serine/threonine-protein kinase</keyword>
<dbReference type="GO" id="GO:0004674">
    <property type="term" value="F:protein serine/threonine kinase activity"/>
    <property type="evidence" value="ECO:0007669"/>
    <property type="project" value="UniProtKB-KW"/>
</dbReference>
<protein>
    <recommendedName>
        <fullName evidence="6">Protein kinase domain-containing protein</fullName>
    </recommendedName>
</protein>
<evidence type="ECO:0000256" key="1">
    <source>
        <dbReference type="ARBA" id="ARBA00022741"/>
    </source>
</evidence>
<evidence type="ECO:0000256" key="2">
    <source>
        <dbReference type="ARBA" id="ARBA00022840"/>
    </source>
</evidence>
<evidence type="ECO:0000313" key="8">
    <source>
        <dbReference type="Proteomes" id="UP000029665"/>
    </source>
</evidence>
<keyword evidence="1 3" id="KW-0547">Nucleotide-binding</keyword>